<gene>
    <name evidence="1" type="ORF">SS1G_02881</name>
</gene>
<dbReference type="InParanoid" id="A7EC43"/>
<organism evidence="1 2">
    <name type="scientific">Sclerotinia sclerotiorum (strain ATCC 18683 / 1980 / Ss-1)</name>
    <name type="common">White mold</name>
    <name type="synonym">Whetzelinia sclerotiorum</name>
    <dbReference type="NCBI Taxonomy" id="665079"/>
    <lineage>
        <taxon>Eukaryota</taxon>
        <taxon>Fungi</taxon>
        <taxon>Dikarya</taxon>
        <taxon>Ascomycota</taxon>
        <taxon>Pezizomycotina</taxon>
        <taxon>Leotiomycetes</taxon>
        <taxon>Helotiales</taxon>
        <taxon>Sclerotiniaceae</taxon>
        <taxon>Sclerotinia</taxon>
    </lineage>
</organism>
<accession>A7EC43</accession>
<evidence type="ECO:0000313" key="1">
    <source>
        <dbReference type="EMBL" id="EDO00022.1"/>
    </source>
</evidence>
<dbReference type="AlphaFoldDB" id="A7EC43"/>
<dbReference type="Proteomes" id="UP000001312">
    <property type="component" value="Unassembled WGS sequence"/>
</dbReference>
<name>A7EC43_SCLS1</name>
<reference evidence="2" key="1">
    <citation type="journal article" date="2011" name="PLoS Genet.">
        <title>Genomic analysis of the necrotrophic fungal pathogens Sclerotinia sclerotiorum and Botrytis cinerea.</title>
        <authorList>
            <person name="Amselem J."/>
            <person name="Cuomo C.A."/>
            <person name="van Kan J.A."/>
            <person name="Viaud M."/>
            <person name="Benito E.P."/>
            <person name="Couloux A."/>
            <person name="Coutinho P.M."/>
            <person name="de Vries R.P."/>
            <person name="Dyer P.S."/>
            <person name="Fillinger S."/>
            <person name="Fournier E."/>
            <person name="Gout L."/>
            <person name="Hahn M."/>
            <person name="Kohn L."/>
            <person name="Lapalu N."/>
            <person name="Plummer K.M."/>
            <person name="Pradier J.M."/>
            <person name="Quevillon E."/>
            <person name="Sharon A."/>
            <person name="Simon A."/>
            <person name="ten Have A."/>
            <person name="Tudzynski B."/>
            <person name="Tudzynski P."/>
            <person name="Wincker P."/>
            <person name="Andrew M."/>
            <person name="Anthouard V."/>
            <person name="Beever R.E."/>
            <person name="Beffa R."/>
            <person name="Benoit I."/>
            <person name="Bouzid O."/>
            <person name="Brault B."/>
            <person name="Chen Z."/>
            <person name="Choquer M."/>
            <person name="Collemare J."/>
            <person name="Cotton P."/>
            <person name="Danchin E.G."/>
            <person name="Da Silva C."/>
            <person name="Gautier A."/>
            <person name="Giraud C."/>
            <person name="Giraud T."/>
            <person name="Gonzalez C."/>
            <person name="Grossetete S."/>
            <person name="Guldener U."/>
            <person name="Henrissat B."/>
            <person name="Howlett B.J."/>
            <person name="Kodira C."/>
            <person name="Kretschmer M."/>
            <person name="Lappartient A."/>
            <person name="Leroch M."/>
            <person name="Levis C."/>
            <person name="Mauceli E."/>
            <person name="Neuveglise C."/>
            <person name="Oeser B."/>
            <person name="Pearson M."/>
            <person name="Poulain J."/>
            <person name="Poussereau N."/>
            <person name="Quesneville H."/>
            <person name="Rascle C."/>
            <person name="Schumacher J."/>
            <person name="Segurens B."/>
            <person name="Sexton A."/>
            <person name="Silva E."/>
            <person name="Sirven C."/>
            <person name="Soanes D.M."/>
            <person name="Talbot N.J."/>
            <person name="Templeton M."/>
            <person name="Yandava C."/>
            <person name="Yarden O."/>
            <person name="Zeng Q."/>
            <person name="Rollins J.A."/>
            <person name="Lebrun M.H."/>
            <person name="Dickman M."/>
        </authorList>
    </citation>
    <scope>NUCLEOTIDE SEQUENCE [LARGE SCALE GENOMIC DNA]</scope>
    <source>
        <strain evidence="2">ATCC 18683 / 1980 / Ss-1</strain>
    </source>
</reference>
<evidence type="ECO:0000313" key="2">
    <source>
        <dbReference type="Proteomes" id="UP000001312"/>
    </source>
</evidence>
<proteinExistence type="predicted"/>
<keyword evidence="2" id="KW-1185">Reference proteome</keyword>
<sequence>MVMGVLGFCSFVPDYWYWYCWLVDWLVMEEYM</sequence>
<dbReference type="KEGG" id="ssl:SS1G_02881"/>
<dbReference type="GeneID" id="5493099"/>
<dbReference type="RefSeq" id="XP_001596659.1">
    <property type="nucleotide sequence ID" value="XM_001596609.1"/>
</dbReference>
<dbReference type="HOGENOM" id="CLU_3392532_0_0_1"/>
<dbReference type="EMBL" id="CH476623">
    <property type="protein sequence ID" value="EDO00022.1"/>
    <property type="molecule type" value="Genomic_DNA"/>
</dbReference>
<protein>
    <submittedName>
        <fullName evidence="1">Uncharacterized protein</fullName>
    </submittedName>
</protein>